<dbReference type="SUPFAM" id="SSF53955">
    <property type="entry name" value="Lysozyme-like"/>
    <property type="match status" value="1"/>
</dbReference>
<name>A0A251XBE4_9GAMM</name>
<sequence>MVLLVAVGVAVIYVHFMPQLPSTDSLREVQLQVPLRVYTKDKKLIAEFGEQRRMPLQAQQIPQTMINAVLAAEDSRFFEHRGVDVKGLTRAAVNLLSTGELSQGGSTITMQVARNFFLTPEKKFVRKIREILLAIKIETELSKEDILELYLNKIFFGHRAYGIGAAAQVYYGRSIEDLSLPEYAMLAGIPKAPSSNNPVSNPERAMQRRNYILRRMMELEYITQAEYENAIKAPMTASLRRTVMESESSYVAEMVRAYMQTHYEDAYTGGYRVYTTITTPLQEAANQALRKSLYTYTERYGYGGVLDKVTLPAENVEAFAEKTLANYPRYADLYPSLVLAVENNTATAYHAQAGRFTLSWDNLNWARRYAGENRINPSPRRVTDVVNVGDVIYVRPVKGKVAPPALREADEVEVEEAQPTDPVTWRLAEVPRIQGALVALNPNDGAVIALVGGFDFYHSKFNRVVQALRQPGSNFKPFIYSAALENGYHPATMINDSPLVYKVGNKIWKPENYSHRFYGPTSFRKALTYSRNLVSIRILEKIGVDTAIDYVVNFGFKRERIPKNLTIALGTGEITPMELARAYAVFANGGFLIEPYVVSHIEDYNGKVVYQANPLVVCHSCEVEAVQVTQEAEPSTSPPPSTKPVSREEAELNALAEFSVPTESGTSPTTRYAPRAIRPQNAWLMTSILQDVISQGTAAQAKRTFTERSDLAGKTGTTNGPNDAWFSGYMPDIVATAWVGFDQPRPLGKTETGGRAALPMWIEFMKTALQQWPERPVEKPAGLVTVQIDPRTGLLARPGQAGSRSETFFTEAVPKRRAPAAASSSTWSSGQGSGTSSPPQTQSQMLW</sequence>
<evidence type="ECO:0000256" key="24">
    <source>
        <dbReference type="ARBA" id="ARBA00034000"/>
    </source>
</evidence>
<keyword evidence="10" id="KW-0121">Carboxypeptidase</keyword>
<keyword evidence="17" id="KW-0735">Signal-anchor</keyword>
<dbReference type="GO" id="GO:0009252">
    <property type="term" value="P:peptidoglycan biosynthetic process"/>
    <property type="evidence" value="ECO:0007669"/>
    <property type="project" value="UniProtKB-UniPathway"/>
</dbReference>
<dbReference type="EMBL" id="MSLT01000006">
    <property type="protein sequence ID" value="OUD15761.1"/>
    <property type="molecule type" value="Genomic_DNA"/>
</dbReference>
<keyword evidence="8" id="KW-1003">Cell membrane</keyword>
<dbReference type="PANTHER" id="PTHR32282">
    <property type="entry name" value="BINDING PROTEIN TRANSPEPTIDASE, PUTATIVE-RELATED"/>
    <property type="match status" value="1"/>
</dbReference>
<dbReference type="GO" id="GO:0046677">
    <property type="term" value="P:response to antibiotic"/>
    <property type="evidence" value="ECO:0007669"/>
    <property type="project" value="UniProtKB-KW"/>
</dbReference>
<evidence type="ECO:0000256" key="10">
    <source>
        <dbReference type="ARBA" id="ARBA00022645"/>
    </source>
</evidence>
<evidence type="ECO:0000256" key="2">
    <source>
        <dbReference type="ARBA" id="ARBA00004249"/>
    </source>
</evidence>
<keyword evidence="20" id="KW-0472">Membrane</keyword>
<evidence type="ECO:0000256" key="23">
    <source>
        <dbReference type="ARBA" id="ARBA00023316"/>
    </source>
</evidence>
<dbReference type="Proteomes" id="UP000194798">
    <property type="component" value="Unassembled WGS sequence"/>
</dbReference>
<feature type="region of interest" description="Disordered" evidence="28">
    <location>
        <begin position="628"/>
        <end position="647"/>
    </location>
</feature>
<dbReference type="InterPro" id="IPR001460">
    <property type="entry name" value="PCN-bd_Tpept"/>
</dbReference>
<evidence type="ECO:0000256" key="13">
    <source>
        <dbReference type="ARBA" id="ARBA00022679"/>
    </source>
</evidence>
<keyword evidence="14" id="KW-0812">Transmembrane</keyword>
<evidence type="ECO:0000256" key="20">
    <source>
        <dbReference type="ARBA" id="ARBA00023136"/>
    </source>
</evidence>
<feature type="compositionally biased region" description="Low complexity" evidence="28">
    <location>
        <begin position="819"/>
        <end position="847"/>
    </location>
</feature>
<dbReference type="GO" id="GO:0008658">
    <property type="term" value="F:penicillin binding"/>
    <property type="evidence" value="ECO:0007669"/>
    <property type="project" value="InterPro"/>
</dbReference>
<keyword evidence="23" id="KW-0961">Cell wall biogenesis/degradation</keyword>
<evidence type="ECO:0000256" key="26">
    <source>
        <dbReference type="ARBA" id="ARBA00049902"/>
    </source>
</evidence>
<evidence type="ECO:0000256" key="4">
    <source>
        <dbReference type="ARBA" id="ARBA00007090"/>
    </source>
</evidence>
<dbReference type="GO" id="GO:0008955">
    <property type="term" value="F:peptidoglycan glycosyltransferase activity"/>
    <property type="evidence" value="ECO:0007669"/>
    <property type="project" value="UniProtKB-EC"/>
</dbReference>
<feature type="domain" description="Penicillin-binding protein transpeptidase" evidence="29">
    <location>
        <begin position="435"/>
        <end position="732"/>
    </location>
</feature>
<dbReference type="InterPro" id="IPR023346">
    <property type="entry name" value="Lysozyme-like_dom_sf"/>
</dbReference>
<keyword evidence="22" id="KW-0511">Multifunctional enzyme</keyword>
<dbReference type="PANTHER" id="PTHR32282:SF27">
    <property type="entry name" value="PENICILLIN-BINDING PROTEIN 1A"/>
    <property type="match status" value="1"/>
</dbReference>
<organism evidence="32 33">
    <name type="scientific">Thioflexithrix psekupsensis</name>
    <dbReference type="NCBI Taxonomy" id="1570016"/>
    <lineage>
        <taxon>Bacteria</taxon>
        <taxon>Pseudomonadati</taxon>
        <taxon>Pseudomonadota</taxon>
        <taxon>Gammaproteobacteria</taxon>
        <taxon>Thiotrichales</taxon>
        <taxon>Thioflexithrix</taxon>
    </lineage>
</organism>
<dbReference type="InterPro" id="IPR031376">
    <property type="entry name" value="PCB_OB"/>
</dbReference>
<evidence type="ECO:0000256" key="9">
    <source>
        <dbReference type="ARBA" id="ARBA00022519"/>
    </source>
</evidence>
<dbReference type="InterPro" id="IPR012338">
    <property type="entry name" value="Beta-lactam/transpept-like"/>
</dbReference>
<dbReference type="GO" id="GO:0008360">
    <property type="term" value="P:regulation of cell shape"/>
    <property type="evidence" value="ECO:0007669"/>
    <property type="project" value="UniProtKB-KW"/>
</dbReference>
<evidence type="ECO:0000256" key="19">
    <source>
        <dbReference type="ARBA" id="ARBA00022989"/>
    </source>
</evidence>
<comment type="pathway">
    <text evidence="3">Cell wall biogenesis; peptidoglycan biosynthesis.</text>
</comment>
<dbReference type="NCBIfam" id="TIGR02074">
    <property type="entry name" value="PBP_1a_fam"/>
    <property type="match status" value="1"/>
</dbReference>
<dbReference type="GO" id="GO:0071555">
    <property type="term" value="P:cell wall organization"/>
    <property type="evidence" value="ECO:0007669"/>
    <property type="project" value="UniProtKB-KW"/>
</dbReference>
<evidence type="ECO:0000256" key="8">
    <source>
        <dbReference type="ARBA" id="ARBA00022475"/>
    </source>
</evidence>
<keyword evidence="12" id="KW-0328">Glycosyltransferase</keyword>
<comment type="subcellular location">
    <subcellularLocation>
        <location evidence="2">Cell inner membrane</location>
        <topology evidence="2">Single-pass type II membrane protein</topology>
    </subcellularLocation>
</comment>
<dbReference type="Pfam" id="PF00905">
    <property type="entry name" value="Transpeptidase"/>
    <property type="match status" value="1"/>
</dbReference>
<evidence type="ECO:0000256" key="25">
    <source>
        <dbReference type="ARBA" id="ARBA00044770"/>
    </source>
</evidence>
<evidence type="ECO:0000256" key="1">
    <source>
        <dbReference type="ARBA" id="ARBA00002624"/>
    </source>
</evidence>
<keyword evidence="16" id="KW-0133">Cell shape</keyword>
<keyword evidence="19" id="KW-1133">Transmembrane helix</keyword>
<comment type="caution">
    <text evidence="32">The sequence shown here is derived from an EMBL/GenBank/DDBJ whole genome shotgun (WGS) entry which is preliminary data.</text>
</comment>
<keyword evidence="33" id="KW-1185">Reference proteome</keyword>
<evidence type="ECO:0000256" key="3">
    <source>
        <dbReference type="ARBA" id="ARBA00004752"/>
    </source>
</evidence>
<evidence type="ECO:0000256" key="14">
    <source>
        <dbReference type="ARBA" id="ARBA00022692"/>
    </source>
</evidence>
<evidence type="ECO:0000256" key="12">
    <source>
        <dbReference type="ARBA" id="ARBA00022676"/>
    </source>
</evidence>
<dbReference type="Gene3D" id="2.40.50.140">
    <property type="entry name" value="Nucleic acid-binding proteins"/>
    <property type="match status" value="1"/>
</dbReference>
<keyword evidence="21" id="KW-0046">Antibiotic resistance</keyword>
<dbReference type="InterPro" id="IPR036950">
    <property type="entry name" value="PBP_transglycosylase"/>
</dbReference>
<evidence type="ECO:0000256" key="22">
    <source>
        <dbReference type="ARBA" id="ARBA00023268"/>
    </source>
</evidence>
<evidence type="ECO:0000259" key="30">
    <source>
        <dbReference type="Pfam" id="PF00912"/>
    </source>
</evidence>
<dbReference type="SUPFAM" id="SSF56601">
    <property type="entry name" value="beta-lactamase/transpeptidase-like"/>
    <property type="match status" value="1"/>
</dbReference>
<comment type="catalytic activity">
    <reaction evidence="26">
        <text>[GlcNAc-(1-&gt;4)-Mur2Ac(oyl-L-Ala-gamma-D-Glu-L-Lys-D-Ala-D-Ala)](n)-di-trans,octa-cis-undecaprenyl diphosphate + beta-D-GlcNAc-(1-&gt;4)-Mur2Ac(oyl-L-Ala-gamma-D-Glu-L-Lys-D-Ala-D-Ala)-di-trans,octa-cis-undecaprenyl diphosphate = [GlcNAc-(1-&gt;4)-Mur2Ac(oyl-L-Ala-gamma-D-Glu-L-Lys-D-Ala-D-Ala)](n+1)-di-trans,octa-cis-undecaprenyl diphosphate + di-trans,octa-cis-undecaprenyl diphosphate + H(+)</text>
        <dbReference type="Rhea" id="RHEA:23708"/>
        <dbReference type="Rhea" id="RHEA-COMP:9602"/>
        <dbReference type="Rhea" id="RHEA-COMP:9603"/>
        <dbReference type="ChEBI" id="CHEBI:15378"/>
        <dbReference type="ChEBI" id="CHEBI:58405"/>
        <dbReference type="ChEBI" id="CHEBI:60033"/>
        <dbReference type="ChEBI" id="CHEBI:78435"/>
        <dbReference type="EC" id="2.4.99.28"/>
    </reaction>
</comment>
<keyword evidence="13" id="KW-0808">Transferase</keyword>
<evidence type="ECO:0000313" key="32">
    <source>
        <dbReference type="EMBL" id="OUD15761.1"/>
    </source>
</evidence>
<evidence type="ECO:0000256" key="16">
    <source>
        <dbReference type="ARBA" id="ARBA00022960"/>
    </source>
</evidence>
<dbReference type="Pfam" id="PF17092">
    <property type="entry name" value="PCB_OB"/>
    <property type="match status" value="1"/>
</dbReference>
<evidence type="ECO:0000256" key="7">
    <source>
        <dbReference type="ARBA" id="ARBA00018638"/>
    </source>
</evidence>
<feature type="region of interest" description="Disordered" evidence="28">
    <location>
        <begin position="796"/>
        <end position="847"/>
    </location>
</feature>
<dbReference type="FunFam" id="1.10.3810.10:FF:000003">
    <property type="entry name" value="Penicillin-binding protein 1a"/>
    <property type="match status" value="1"/>
</dbReference>
<keyword evidence="11" id="KW-0645">Protease</keyword>
<protein>
    <recommendedName>
        <fullName evidence="7">Penicillin-binding protein 1A</fullName>
        <ecNumber evidence="25">2.4.99.28</ecNumber>
        <ecNumber evidence="6">3.4.16.4</ecNumber>
    </recommendedName>
</protein>
<gene>
    <name evidence="32" type="ORF">TPSD3_02300</name>
</gene>
<dbReference type="Gene3D" id="3.40.710.10">
    <property type="entry name" value="DD-peptidase/beta-lactamase superfamily"/>
    <property type="match status" value="2"/>
</dbReference>
<evidence type="ECO:0000256" key="15">
    <source>
        <dbReference type="ARBA" id="ARBA00022801"/>
    </source>
</evidence>
<evidence type="ECO:0000259" key="29">
    <source>
        <dbReference type="Pfam" id="PF00905"/>
    </source>
</evidence>
<accession>A0A251XBE4</accession>
<evidence type="ECO:0000256" key="5">
    <source>
        <dbReference type="ARBA" id="ARBA00007739"/>
    </source>
</evidence>
<evidence type="ECO:0000256" key="17">
    <source>
        <dbReference type="ARBA" id="ARBA00022968"/>
    </source>
</evidence>
<evidence type="ECO:0000256" key="28">
    <source>
        <dbReference type="SAM" id="MobiDB-lite"/>
    </source>
</evidence>
<evidence type="ECO:0000256" key="11">
    <source>
        <dbReference type="ARBA" id="ARBA00022670"/>
    </source>
</evidence>
<keyword evidence="9" id="KW-0997">Cell inner membrane</keyword>
<evidence type="ECO:0000256" key="18">
    <source>
        <dbReference type="ARBA" id="ARBA00022984"/>
    </source>
</evidence>
<feature type="domain" description="Glycosyl transferase family 51" evidence="30">
    <location>
        <begin position="42"/>
        <end position="216"/>
    </location>
</feature>
<feature type="domain" description="Penicillin-binding protein OB-like" evidence="31">
    <location>
        <begin position="303"/>
        <end position="433"/>
    </location>
</feature>
<comment type="pathway">
    <text evidence="27">Glycan biosynthesis.</text>
</comment>
<dbReference type="InterPro" id="IPR001264">
    <property type="entry name" value="Glyco_trans_51"/>
</dbReference>
<evidence type="ECO:0000256" key="6">
    <source>
        <dbReference type="ARBA" id="ARBA00012448"/>
    </source>
</evidence>
<evidence type="ECO:0000256" key="27">
    <source>
        <dbReference type="ARBA" id="ARBA00060592"/>
    </source>
</evidence>
<dbReference type="InterPro" id="IPR050396">
    <property type="entry name" value="Glycosyltr_51/Transpeptidase"/>
</dbReference>
<evidence type="ECO:0000313" key="33">
    <source>
        <dbReference type="Proteomes" id="UP000194798"/>
    </source>
</evidence>
<comment type="catalytic activity">
    <reaction evidence="24">
        <text>Preferential cleavage: (Ac)2-L-Lys-D-Ala-|-D-Ala. Also transpeptidation of peptidyl-alanyl moieties that are N-acyl substituents of D-alanine.</text>
        <dbReference type="EC" id="3.4.16.4"/>
    </reaction>
</comment>
<dbReference type="Pfam" id="PF00912">
    <property type="entry name" value="Transgly"/>
    <property type="match status" value="1"/>
</dbReference>
<dbReference type="AlphaFoldDB" id="A0A251XBE4"/>
<dbReference type="Gene3D" id="1.10.3810.10">
    <property type="entry name" value="Biosynthetic peptidoglycan transglycosylase-like"/>
    <property type="match status" value="1"/>
</dbReference>
<dbReference type="GO" id="GO:0009002">
    <property type="term" value="F:serine-type D-Ala-D-Ala carboxypeptidase activity"/>
    <property type="evidence" value="ECO:0007669"/>
    <property type="project" value="UniProtKB-EC"/>
</dbReference>
<evidence type="ECO:0000259" key="31">
    <source>
        <dbReference type="Pfam" id="PF17092"/>
    </source>
</evidence>
<dbReference type="EC" id="2.4.99.28" evidence="25"/>
<comment type="similarity">
    <text evidence="4">In the C-terminal section; belongs to the transpeptidase family.</text>
</comment>
<comment type="function">
    <text evidence="1">Cell wall formation. Synthesis of cross-linked peptidoglycan from the lipid intermediates. The enzyme has a penicillin-insensitive transglycosylase N-terminal domain (formation of linear glycan strands) and a penicillin-sensitive transpeptidase C-terminal domain (cross-linking of the peptide subunits).</text>
</comment>
<dbReference type="GO" id="GO:0030288">
    <property type="term" value="C:outer membrane-bounded periplasmic space"/>
    <property type="evidence" value="ECO:0007669"/>
    <property type="project" value="TreeGrafter"/>
</dbReference>
<keyword evidence="18" id="KW-0573">Peptidoglycan synthesis</keyword>
<dbReference type="GO" id="GO:0006508">
    <property type="term" value="P:proteolysis"/>
    <property type="evidence" value="ECO:0007669"/>
    <property type="project" value="UniProtKB-KW"/>
</dbReference>
<reference evidence="32 33" key="1">
    <citation type="submission" date="2016-12" db="EMBL/GenBank/DDBJ databases">
        <title>Thioflexothrix psekupsii D3 genome sequencing and assembly.</title>
        <authorList>
            <person name="Fomenkov A."/>
            <person name="Vincze T."/>
            <person name="Grabovich M."/>
            <person name="Anton B.P."/>
            <person name="Dubinina G."/>
            <person name="Orlova M."/>
            <person name="Belousova E."/>
            <person name="Roberts R.J."/>
        </authorList>
    </citation>
    <scope>NUCLEOTIDE SEQUENCE [LARGE SCALE GENOMIC DNA]</scope>
    <source>
        <strain evidence="32">D3</strain>
    </source>
</reference>
<comment type="similarity">
    <text evidence="5">In the N-terminal section; belongs to the glycosyltransferase 51 family.</text>
</comment>
<dbReference type="UniPathway" id="UPA00219"/>
<keyword evidence="15" id="KW-0378">Hydrolase</keyword>
<dbReference type="EC" id="3.4.16.4" evidence="6"/>
<proteinExistence type="inferred from homology"/>
<dbReference type="GO" id="GO:0005886">
    <property type="term" value="C:plasma membrane"/>
    <property type="evidence" value="ECO:0007669"/>
    <property type="project" value="UniProtKB-SubCell"/>
</dbReference>
<evidence type="ECO:0000256" key="21">
    <source>
        <dbReference type="ARBA" id="ARBA00023251"/>
    </source>
</evidence>
<dbReference type="InterPro" id="IPR012340">
    <property type="entry name" value="NA-bd_OB-fold"/>
</dbReference>